<dbReference type="Pfam" id="PF02482">
    <property type="entry name" value="Ribosomal_S30AE"/>
    <property type="match status" value="1"/>
</dbReference>
<proteinExistence type="predicted"/>
<dbReference type="Proteomes" id="UP000249915">
    <property type="component" value="Unassembled WGS sequence"/>
</dbReference>
<dbReference type="Gene3D" id="3.30.160.100">
    <property type="entry name" value="Ribosome hibernation promotion factor-like"/>
    <property type="match status" value="1"/>
</dbReference>
<dbReference type="InterPro" id="IPR036567">
    <property type="entry name" value="RHF-like"/>
</dbReference>
<comment type="caution">
    <text evidence="2">The sequence shown here is derived from an EMBL/GenBank/DDBJ whole genome shotgun (WGS) entry which is preliminary data.</text>
</comment>
<evidence type="ECO:0000313" key="2">
    <source>
        <dbReference type="EMBL" id="PXY19017.1"/>
    </source>
</evidence>
<dbReference type="OrthoDB" id="3825664at2"/>
<gene>
    <name evidence="2" type="ORF">BAY60_29815</name>
</gene>
<protein>
    <recommendedName>
        <fullName evidence="4">Ribosomal subunit interface protein</fullName>
    </recommendedName>
</protein>
<evidence type="ECO:0008006" key="4">
    <source>
        <dbReference type="Google" id="ProtNLM"/>
    </source>
</evidence>
<sequence>MERTTPDEIQVQVHLHGRLPGAGDYAAERVRAALHYAPEPVHAARVSLTRHEDPAVKRKVEVHATVDLRGRIVTAQADGENARQAVDLAHDRLRRRLEKAARDWEAIRGRQSQPGSWRHGDARQPLTPEG</sequence>
<evidence type="ECO:0000313" key="3">
    <source>
        <dbReference type="Proteomes" id="UP000249915"/>
    </source>
</evidence>
<dbReference type="EMBL" id="MASW01000007">
    <property type="protein sequence ID" value="PXY19017.1"/>
    <property type="molecule type" value="Genomic_DNA"/>
</dbReference>
<dbReference type="RefSeq" id="WP_112284944.1">
    <property type="nucleotide sequence ID" value="NZ_MASW01000007.1"/>
</dbReference>
<keyword evidence="3" id="KW-1185">Reference proteome</keyword>
<dbReference type="SUPFAM" id="SSF69754">
    <property type="entry name" value="Ribosome binding protein Y (YfiA homologue)"/>
    <property type="match status" value="1"/>
</dbReference>
<dbReference type="AlphaFoldDB" id="A0A2V4ATY7"/>
<evidence type="ECO:0000256" key="1">
    <source>
        <dbReference type="SAM" id="MobiDB-lite"/>
    </source>
</evidence>
<feature type="region of interest" description="Disordered" evidence="1">
    <location>
        <begin position="105"/>
        <end position="130"/>
    </location>
</feature>
<organism evidence="2 3">
    <name type="scientific">Prauserella muralis</name>
    <dbReference type="NCBI Taxonomy" id="588067"/>
    <lineage>
        <taxon>Bacteria</taxon>
        <taxon>Bacillati</taxon>
        <taxon>Actinomycetota</taxon>
        <taxon>Actinomycetes</taxon>
        <taxon>Pseudonocardiales</taxon>
        <taxon>Pseudonocardiaceae</taxon>
        <taxon>Prauserella</taxon>
    </lineage>
</organism>
<dbReference type="InterPro" id="IPR003489">
    <property type="entry name" value="RHF/RaiA"/>
</dbReference>
<reference evidence="2 3" key="1">
    <citation type="submission" date="2016-07" db="EMBL/GenBank/DDBJ databases">
        <title>Draft genome sequence of Prauserella muralis DSM 45305, isolated from a mould-covered wall in an indoor environment.</title>
        <authorList>
            <person name="Ruckert C."/>
            <person name="Albersmeier A."/>
            <person name="Jiang C.-L."/>
            <person name="Jiang Y."/>
            <person name="Kalinowski J."/>
            <person name="Schneider O."/>
            <person name="Winkler A."/>
            <person name="Zotchev S.B."/>
        </authorList>
    </citation>
    <scope>NUCLEOTIDE SEQUENCE [LARGE SCALE GENOMIC DNA]</scope>
    <source>
        <strain evidence="2 3">DSM 45305</strain>
    </source>
</reference>
<name>A0A2V4ATY7_9PSEU</name>
<accession>A0A2V4ATY7</accession>